<evidence type="ECO:0000313" key="1">
    <source>
        <dbReference type="EMBL" id="OLN88245.1"/>
    </source>
</evidence>
<gene>
    <name evidence="1" type="ORF">CCHL11_00074</name>
</gene>
<proteinExistence type="predicted"/>
<dbReference type="AlphaFoldDB" id="A0A1Q8RV33"/>
<reference evidence="1 2" key="1">
    <citation type="submission" date="2016-11" db="EMBL/GenBank/DDBJ databases">
        <title>Draft Genome Assembly of Colletotrichum chlorophyti a pathogen of herbaceous plants.</title>
        <authorList>
            <person name="Gan P."/>
            <person name="Narusaka M."/>
            <person name="Tsushima A."/>
            <person name="Narusaka Y."/>
            <person name="Takano Y."/>
            <person name="Shirasu K."/>
        </authorList>
    </citation>
    <scope>NUCLEOTIDE SEQUENCE [LARGE SCALE GENOMIC DNA]</scope>
    <source>
        <strain evidence="1 2">NTL11</strain>
    </source>
</reference>
<protein>
    <submittedName>
        <fullName evidence="1">Uncharacterized protein</fullName>
    </submittedName>
</protein>
<accession>A0A1Q8RV33</accession>
<keyword evidence="2" id="KW-1185">Reference proteome</keyword>
<dbReference type="STRING" id="708187.A0A1Q8RV33"/>
<dbReference type="Proteomes" id="UP000186583">
    <property type="component" value="Unassembled WGS sequence"/>
</dbReference>
<organism evidence="1 2">
    <name type="scientific">Colletotrichum chlorophyti</name>
    <dbReference type="NCBI Taxonomy" id="708187"/>
    <lineage>
        <taxon>Eukaryota</taxon>
        <taxon>Fungi</taxon>
        <taxon>Dikarya</taxon>
        <taxon>Ascomycota</taxon>
        <taxon>Pezizomycotina</taxon>
        <taxon>Sordariomycetes</taxon>
        <taxon>Hypocreomycetidae</taxon>
        <taxon>Glomerellales</taxon>
        <taxon>Glomerellaceae</taxon>
        <taxon>Colletotrichum</taxon>
    </lineage>
</organism>
<comment type="caution">
    <text evidence="1">The sequence shown here is derived from an EMBL/GenBank/DDBJ whole genome shotgun (WGS) entry which is preliminary data.</text>
</comment>
<name>A0A1Q8RV33_9PEZI</name>
<dbReference type="EMBL" id="MPGH01000088">
    <property type="protein sequence ID" value="OLN88245.1"/>
    <property type="molecule type" value="Genomic_DNA"/>
</dbReference>
<evidence type="ECO:0000313" key="2">
    <source>
        <dbReference type="Proteomes" id="UP000186583"/>
    </source>
</evidence>
<sequence length="135" mass="14436">MPVGGGKFTTFFSRAFTTLGNDAAKTARLFKPVAERLSTLSDASFLVFTSQKAFTDYGSYYENKTKTDATVGGVSAMGSRLLGESALEGNRTGLRNAMKAMAGLDGKTMFQTIVHHGLQTAPETRDKLSAAQPGW</sequence>